<dbReference type="InterPro" id="IPR013589">
    <property type="entry name" value="Bac_transglu_N"/>
</dbReference>
<proteinExistence type="predicted"/>
<evidence type="ECO:0000313" key="3">
    <source>
        <dbReference type="EMBL" id="GAA4042392.1"/>
    </source>
</evidence>
<name>A0ABP7UFS0_9SPHN</name>
<dbReference type="Gene3D" id="3.10.620.30">
    <property type="match status" value="1"/>
</dbReference>
<dbReference type="Pfam" id="PF08379">
    <property type="entry name" value="Bact_transglu_N"/>
    <property type="match status" value="1"/>
</dbReference>
<dbReference type="InterPro" id="IPR038765">
    <property type="entry name" value="Papain-like_cys_pep_sf"/>
</dbReference>
<evidence type="ECO:0000256" key="1">
    <source>
        <dbReference type="SAM" id="MobiDB-lite"/>
    </source>
</evidence>
<feature type="compositionally biased region" description="Low complexity" evidence="1">
    <location>
        <begin position="275"/>
        <end position="289"/>
    </location>
</feature>
<feature type="domain" description="Transglutaminase-like" evidence="2">
    <location>
        <begin position="159"/>
        <end position="224"/>
    </location>
</feature>
<reference evidence="4" key="1">
    <citation type="journal article" date="2019" name="Int. J. Syst. Evol. Microbiol.">
        <title>The Global Catalogue of Microorganisms (GCM) 10K type strain sequencing project: providing services to taxonomists for standard genome sequencing and annotation.</title>
        <authorList>
            <consortium name="The Broad Institute Genomics Platform"/>
            <consortium name="The Broad Institute Genome Sequencing Center for Infectious Disease"/>
            <person name="Wu L."/>
            <person name="Ma J."/>
        </authorList>
    </citation>
    <scope>NUCLEOTIDE SEQUENCE [LARGE SCALE GENOMIC DNA]</scope>
    <source>
        <strain evidence="4">JCM 17564</strain>
    </source>
</reference>
<dbReference type="SMART" id="SM00460">
    <property type="entry name" value="TGc"/>
    <property type="match status" value="1"/>
</dbReference>
<feature type="region of interest" description="Disordered" evidence="1">
    <location>
        <begin position="252"/>
        <end position="289"/>
    </location>
</feature>
<gene>
    <name evidence="3" type="ORF">GCM10022281_24470</name>
</gene>
<dbReference type="PANTHER" id="PTHR33490">
    <property type="entry name" value="BLR5614 PROTEIN-RELATED"/>
    <property type="match status" value="1"/>
</dbReference>
<dbReference type="RefSeq" id="WP_344697376.1">
    <property type="nucleotide sequence ID" value="NZ_BAABBR010000001.1"/>
</dbReference>
<comment type="caution">
    <text evidence="3">The sequence shown here is derived from an EMBL/GenBank/DDBJ whole genome shotgun (WGS) entry which is preliminary data.</text>
</comment>
<evidence type="ECO:0000313" key="4">
    <source>
        <dbReference type="Proteomes" id="UP001424459"/>
    </source>
</evidence>
<dbReference type="PANTHER" id="PTHR33490:SF6">
    <property type="entry name" value="SLL1049 PROTEIN"/>
    <property type="match status" value="1"/>
</dbReference>
<organism evidence="3 4">
    <name type="scientific">Sphingomonas rosea</name>
    <dbReference type="NCBI Taxonomy" id="335605"/>
    <lineage>
        <taxon>Bacteria</taxon>
        <taxon>Pseudomonadati</taxon>
        <taxon>Pseudomonadota</taxon>
        <taxon>Alphaproteobacteria</taxon>
        <taxon>Sphingomonadales</taxon>
        <taxon>Sphingomonadaceae</taxon>
        <taxon>Sphingomonas</taxon>
    </lineage>
</organism>
<dbReference type="InterPro" id="IPR002931">
    <property type="entry name" value="Transglutaminase-like"/>
</dbReference>
<keyword evidence="4" id="KW-1185">Reference proteome</keyword>
<evidence type="ECO:0000259" key="2">
    <source>
        <dbReference type="SMART" id="SM00460"/>
    </source>
</evidence>
<dbReference type="Pfam" id="PF01841">
    <property type="entry name" value="Transglut_core"/>
    <property type="match status" value="1"/>
</dbReference>
<accession>A0ABP7UFS0</accession>
<dbReference type="EMBL" id="BAABBR010000001">
    <property type="protein sequence ID" value="GAA4042392.1"/>
    <property type="molecule type" value="Genomic_DNA"/>
</dbReference>
<sequence>MRLTISHSTRFRFTRPLTNAVQMLRLTPQSSLNQTVLDWRIDVDCDARLREARDGYGNCLTALYVDEPVTTLTITAQGQVVTDDRAGVVSGLGSELPPGVFLRPTALTMPDEAIGDFAAGITRSLPSTLDRLHALSGALAERMTFETGTSAVSTTAADAFAAGRGVCQDYAHIFITAARARGIPARYVSGHLYRRDGAGPQPAGHAWAEAWVDGLGWVAFDPANGTCADDAYVRVASGLDFADVSPIVGTRRGGGTEEMEVEVRVTKSTARRQSQRQGRGGSWQSQSQG</sequence>
<dbReference type="SUPFAM" id="SSF54001">
    <property type="entry name" value="Cysteine proteinases"/>
    <property type="match status" value="1"/>
</dbReference>
<protein>
    <submittedName>
        <fullName evidence="3">Transglutaminase family protein</fullName>
    </submittedName>
</protein>
<dbReference type="Proteomes" id="UP001424459">
    <property type="component" value="Unassembled WGS sequence"/>
</dbReference>